<dbReference type="InterPro" id="IPR006963">
    <property type="entry name" value="Mopterin_OxRdtase_4Fe-4S_dom"/>
</dbReference>
<keyword evidence="4" id="KW-0004">4Fe-4S</keyword>
<comment type="similarity">
    <text evidence="3">Belongs to the prokaryotic molybdopterin-containing oxidoreductase family. NasA/NapA/NarB subfamily.</text>
</comment>
<keyword evidence="9" id="KW-0411">Iron-sulfur</keyword>
<dbReference type="CDD" id="cd02754">
    <property type="entry name" value="MopB_Nitrate-R-NapA-like"/>
    <property type="match status" value="1"/>
</dbReference>
<dbReference type="RefSeq" id="WP_149762390.1">
    <property type="nucleotide sequence ID" value="NZ_BSPE01000060.1"/>
</dbReference>
<dbReference type="GO" id="GO:0016020">
    <property type="term" value="C:membrane"/>
    <property type="evidence" value="ECO:0007669"/>
    <property type="project" value="TreeGrafter"/>
</dbReference>
<dbReference type="InterPro" id="IPR018294">
    <property type="entry name" value="ISPD_synthase_CS"/>
</dbReference>
<keyword evidence="13" id="KW-1185">Reference proteome</keyword>
<dbReference type="InterPro" id="IPR050123">
    <property type="entry name" value="Prok_molybdopt-oxidoreductase"/>
</dbReference>
<dbReference type="GO" id="GO:0051539">
    <property type="term" value="F:4 iron, 4 sulfur cluster binding"/>
    <property type="evidence" value="ECO:0007669"/>
    <property type="project" value="UniProtKB-KW"/>
</dbReference>
<dbReference type="GO" id="GO:0043546">
    <property type="term" value="F:molybdopterin cofactor binding"/>
    <property type="evidence" value="ECO:0007669"/>
    <property type="project" value="InterPro"/>
</dbReference>
<dbReference type="PROSITE" id="PS00551">
    <property type="entry name" value="MOLYBDOPTERIN_PROK_1"/>
    <property type="match status" value="1"/>
</dbReference>
<evidence type="ECO:0000313" key="12">
    <source>
        <dbReference type="EMBL" id="SFK89261.1"/>
    </source>
</evidence>
<evidence type="ECO:0000256" key="2">
    <source>
        <dbReference type="ARBA" id="ARBA00001966"/>
    </source>
</evidence>
<dbReference type="InterPro" id="IPR006657">
    <property type="entry name" value="MoPterin_dinucl-bd_dom"/>
</dbReference>
<dbReference type="PANTHER" id="PTHR43105">
    <property type="entry name" value="RESPIRATORY NITRATE REDUCTASE"/>
    <property type="match status" value="1"/>
</dbReference>
<proteinExistence type="inferred from homology"/>
<dbReference type="CDD" id="cd02791">
    <property type="entry name" value="MopB_CT_Nitrate-R-NapA-like"/>
    <property type="match status" value="1"/>
</dbReference>
<dbReference type="GO" id="GO:0045333">
    <property type="term" value="P:cellular respiration"/>
    <property type="evidence" value="ECO:0007669"/>
    <property type="project" value="UniProtKB-ARBA"/>
</dbReference>
<evidence type="ECO:0000313" key="13">
    <source>
        <dbReference type="Proteomes" id="UP000323300"/>
    </source>
</evidence>
<keyword evidence="6" id="KW-0479">Metal-binding</keyword>
<dbReference type="OrthoDB" id="9816402at2"/>
<evidence type="ECO:0000256" key="6">
    <source>
        <dbReference type="ARBA" id="ARBA00022723"/>
    </source>
</evidence>
<comment type="cofactor">
    <cofactor evidence="2">
        <name>[4Fe-4S] cluster</name>
        <dbReference type="ChEBI" id="CHEBI:49883"/>
    </cofactor>
</comment>
<dbReference type="SUPFAM" id="SSF53706">
    <property type="entry name" value="Formate dehydrogenase/DMSO reductase, domains 1-3"/>
    <property type="match status" value="1"/>
</dbReference>
<dbReference type="PANTHER" id="PTHR43105:SF9">
    <property type="entry name" value="NADPH-FE(3+) OXIDOREDUCTASE SUBUNIT ALPHA"/>
    <property type="match status" value="1"/>
</dbReference>
<feature type="domain" description="4Fe-4S Mo/W bis-MGD-type" evidence="11">
    <location>
        <begin position="9"/>
        <end position="65"/>
    </location>
</feature>
<dbReference type="AlphaFoldDB" id="A0A1I4DBE0"/>
<dbReference type="PROSITE" id="PS01295">
    <property type="entry name" value="ISPD"/>
    <property type="match status" value="1"/>
</dbReference>
<evidence type="ECO:0000256" key="8">
    <source>
        <dbReference type="ARBA" id="ARBA00023004"/>
    </source>
</evidence>
<dbReference type="Pfam" id="PF01568">
    <property type="entry name" value="Molydop_binding"/>
    <property type="match status" value="1"/>
</dbReference>
<dbReference type="Gene3D" id="3.40.228.10">
    <property type="entry name" value="Dimethylsulfoxide Reductase, domain 2"/>
    <property type="match status" value="1"/>
</dbReference>
<dbReference type="PROSITE" id="PS51669">
    <property type="entry name" value="4FE4S_MOW_BIS_MGD"/>
    <property type="match status" value="1"/>
</dbReference>
<dbReference type="GO" id="GO:0008299">
    <property type="term" value="P:isoprenoid biosynthetic process"/>
    <property type="evidence" value="ECO:0007669"/>
    <property type="project" value="InterPro"/>
</dbReference>
<dbReference type="EMBL" id="FOSL01000016">
    <property type="protein sequence ID" value="SFK89261.1"/>
    <property type="molecule type" value="Genomic_DNA"/>
</dbReference>
<keyword evidence="8" id="KW-0408">Iron</keyword>
<evidence type="ECO:0000259" key="11">
    <source>
        <dbReference type="PROSITE" id="PS51669"/>
    </source>
</evidence>
<dbReference type="InterPro" id="IPR041957">
    <property type="entry name" value="CT_Nitrate-R-NapA-like"/>
</dbReference>
<organism evidence="12 13">
    <name type="scientific">Neomesorhizobium albiziae</name>
    <dbReference type="NCBI Taxonomy" id="335020"/>
    <lineage>
        <taxon>Bacteria</taxon>
        <taxon>Pseudomonadati</taxon>
        <taxon>Pseudomonadota</taxon>
        <taxon>Alphaproteobacteria</taxon>
        <taxon>Hyphomicrobiales</taxon>
        <taxon>Phyllobacteriaceae</taxon>
        <taxon>Neomesorhizobium</taxon>
    </lineage>
</organism>
<dbReference type="InterPro" id="IPR041854">
    <property type="entry name" value="BFD-like_2Fe2S-bd_dom_sf"/>
</dbReference>
<evidence type="ECO:0000256" key="5">
    <source>
        <dbReference type="ARBA" id="ARBA00022505"/>
    </source>
</evidence>
<evidence type="ECO:0000256" key="7">
    <source>
        <dbReference type="ARBA" id="ARBA00023002"/>
    </source>
</evidence>
<dbReference type="Proteomes" id="UP000323300">
    <property type="component" value="Unassembled WGS sequence"/>
</dbReference>
<evidence type="ECO:0000256" key="10">
    <source>
        <dbReference type="ARBA" id="ARBA00023063"/>
    </source>
</evidence>
<dbReference type="SMART" id="SM00926">
    <property type="entry name" value="Molybdop_Fe4S4"/>
    <property type="match status" value="1"/>
</dbReference>
<keyword evidence="7" id="KW-0560">Oxidoreductase</keyword>
<accession>A0A1I4DBE0</accession>
<evidence type="ECO:0000256" key="4">
    <source>
        <dbReference type="ARBA" id="ARBA00022485"/>
    </source>
</evidence>
<dbReference type="GO" id="GO:0042128">
    <property type="term" value="P:nitrate assimilation"/>
    <property type="evidence" value="ECO:0007669"/>
    <property type="project" value="UniProtKB-KW"/>
</dbReference>
<dbReference type="InterPro" id="IPR007419">
    <property type="entry name" value="BFD-like_2Fe2S-bd_dom"/>
</dbReference>
<dbReference type="GO" id="GO:0046872">
    <property type="term" value="F:metal ion binding"/>
    <property type="evidence" value="ECO:0007669"/>
    <property type="project" value="UniProtKB-KW"/>
</dbReference>
<dbReference type="Pfam" id="PF04324">
    <property type="entry name" value="Fer2_BFD"/>
    <property type="match status" value="1"/>
</dbReference>
<dbReference type="InterPro" id="IPR009010">
    <property type="entry name" value="Asp_de-COase-like_dom_sf"/>
</dbReference>
<dbReference type="Pfam" id="PF04879">
    <property type="entry name" value="Molybdop_Fe4S4"/>
    <property type="match status" value="1"/>
</dbReference>
<evidence type="ECO:0000256" key="9">
    <source>
        <dbReference type="ARBA" id="ARBA00023014"/>
    </source>
</evidence>
<dbReference type="Gene3D" id="2.40.40.20">
    <property type="match status" value="1"/>
</dbReference>
<comment type="cofactor">
    <cofactor evidence="1">
        <name>Mo-bis(molybdopterin guanine dinucleotide)</name>
        <dbReference type="ChEBI" id="CHEBI:60539"/>
    </cofactor>
</comment>
<dbReference type="SUPFAM" id="SSF50692">
    <property type="entry name" value="ADC-like"/>
    <property type="match status" value="1"/>
</dbReference>
<keyword evidence="5" id="KW-0500">Molybdenum</keyword>
<dbReference type="Pfam" id="PF00384">
    <property type="entry name" value="Molybdopterin"/>
    <property type="match status" value="1"/>
</dbReference>
<evidence type="ECO:0000256" key="1">
    <source>
        <dbReference type="ARBA" id="ARBA00001942"/>
    </source>
</evidence>
<evidence type="ECO:0000256" key="3">
    <source>
        <dbReference type="ARBA" id="ARBA00008747"/>
    </source>
</evidence>
<dbReference type="InterPro" id="IPR027467">
    <property type="entry name" value="MopterinOxRdtase_cofactor_BS"/>
</dbReference>
<dbReference type="Gene3D" id="3.40.50.740">
    <property type="match status" value="1"/>
</dbReference>
<reference evidence="12 13" key="1">
    <citation type="submission" date="2016-10" db="EMBL/GenBank/DDBJ databases">
        <authorList>
            <person name="Varghese N."/>
            <person name="Submissions S."/>
        </authorList>
    </citation>
    <scope>NUCLEOTIDE SEQUENCE [LARGE SCALE GENOMIC DNA]</scope>
    <source>
        <strain evidence="12 13">DSM 21822</strain>
    </source>
</reference>
<dbReference type="Gene3D" id="2.20.25.90">
    <property type="entry name" value="ADC-like domains"/>
    <property type="match status" value="1"/>
</dbReference>
<dbReference type="InterPro" id="IPR006656">
    <property type="entry name" value="Mopterin_OxRdtase"/>
</dbReference>
<gene>
    <name evidence="12" type="ORF">SAMN04488498_11660</name>
</gene>
<sequence length="894" mass="96131">MNTIANEQAAEVRTTCPYCGVGCGVLARVASDGEVSVRGDPDHPANRGRLCSKGAALGETMGLEGRVLHPEVGGKRADWDAALDLVARRFSEAIAEHGPDSVAFYISGQLLTEDYYVANKMMKGFIGSANIDTNSRLCMASSVAGHRRAFGEDVVPGVYEDFEEADLVVLTGSNTAWCHPILYQRILAARHARGTKIVVIDPRRTATADECDLHLALDPGTDVLLFNGLLAHLARSGAVDESYVAAHTCGFDSAIQVASADAPTVEKVAAGCGLTVADVRLFYELFTTHERAVTVYSQGVNQSAHGTDKVNAIINCHLATGRIGKPGTGPFSVTGQPNAMGGREVGGLANQLAAHMSFENPADIERVARFWNAPKMARKGGLKAVDLFQAAGDGRVKALWIMGTNPVVSMPDAGRVRAALKACDFVVVSDVARTDTTRYADVFLPAAGWGEKDGMVTNSERRLSRQRPFMPIAGEVRADWRIISDVARRMGFGEAFDYANPARIFREHAALSAFENAGERLFDIGALATLSDASYQAFEPRHWPMPIGHEANERLLGDGWFPTPDGRARFVPVRQEGFAQTTDAAYPLVLNTGRLRDQWHTMTRTGAVPRLMANAPDPVIDLHPLDAAARGLSEGDLAHLSTRYGFARAKVRITNAQRPGQAFLPMHWSGHFAGAAAAGQLASPVTDPYSGQPELKQVPLRVTREQTAWEGVLVTRRDLRPTGFVHWSRQRVSGGWVYRLGGTETPDQGILLARKFVEVFRPDQLLEYRDRKGLTYRAAAVDEAGAMAEALLVAPLGQLPACDWLVLLLGSRQPLAAMDRHALLSGRSPSPMPSVGRIVCSCFNVGVNQLASAVASGCGSLEAIGKTLNAGTNCGSCRPEIRAIIDAGRVQAAE</sequence>
<keyword evidence="10" id="KW-0534">Nitrate assimilation</keyword>
<protein>
    <submittedName>
        <fullName evidence="12">Assimilatory nitrate reductase catalytic subunit</fullName>
    </submittedName>
</protein>
<name>A0A1I4DBE0_9HYPH</name>
<dbReference type="GO" id="GO:0016491">
    <property type="term" value="F:oxidoreductase activity"/>
    <property type="evidence" value="ECO:0007669"/>
    <property type="project" value="UniProtKB-KW"/>
</dbReference>
<dbReference type="Gene3D" id="1.10.10.1100">
    <property type="entry name" value="BFD-like [2Fe-2S]-binding domain"/>
    <property type="match status" value="1"/>
</dbReference>
<dbReference type="GO" id="GO:1990204">
    <property type="term" value="C:oxidoreductase complex"/>
    <property type="evidence" value="ECO:0007669"/>
    <property type="project" value="UniProtKB-ARBA"/>
</dbReference>